<feature type="domain" description="Glycosyltransferase subfamily 4-like N-terminal" evidence="3">
    <location>
        <begin position="13"/>
        <end position="191"/>
    </location>
</feature>
<organism evidence="4 5">
    <name type="scientific">Streptomyces coryli</name>
    <dbReference type="NCBI Taxonomy" id="1128680"/>
    <lineage>
        <taxon>Bacteria</taxon>
        <taxon>Bacillati</taxon>
        <taxon>Actinomycetota</taxon>
        <taxon>Actinomycetes</taxon>
        <taxon>Kitasatosporales</taxon>
        <taxon>Streptomycetaceae</taxon>
        <taxon>Streptomyces</taxon>
    </lineage>
</organism>
<evidence type="ECO:0000313" key="5">
    <source>
        <dbReference type="Proteomes" id="UP000481583"/>
    </source>
</evidence>
<keyword evidence="1" id="KW-0328">Glycosyltransferase</keyword>
<dbReference type="EMBL" id="JAAKZV010000093">
    <property type="protein sequence ID" value="NGN66374.1"/>
    <property type="molecule type" value="Genomic_DNA"/>
</dbReference>
<reference evidence="4 5" key="1">
    <citation type="submission" date="2020-02" db="EMBL/GenBank/DDBJ databases">
        <title>Whole-genome analyses of novel actinobacteria.</title>
        <authorList>
            <person name="Sahin N."/>
        </authorList>
    </citation>
    <scope>NUCLEOTIDE SEQUENCE [LARGE SCALE GENOMIC DNA]</scope>
    <source>
        <strain evidence="4 5">A7024</strain>
    </source>
</reference>
<dbReference type="InterPro" id="IPR028098">
    <property type="entry name" value="Glyco_trans_4-like_N"/>
</dbReference>
<dbReference type="SUPFAM" id="SSF53756">
    <property type="entry name" value="UDP-Glycosyltransferase/glycogen phosphorylase"/>
    <property type="match status" value="1"/>
</dbReference>
<dbReference type="Proteomes" id="UP000481583">
    <property type="component" value="Unassembled WGS sequence"/>
</dbReference>
<name>A0A6G4U2I7_9ACTN</name>
<dbReference type="AlphaFoldDB" id="A0A6G4U2I7"/>
<dbReference type="Pfam" id="PF13439">
    <property type="entry name" value="Glyco_transf_4"/>
    <property type="match status" value="1"/>
</dbReference>
<evidence type="ECO:0000259" key="3">
    <source>
        <dbReference type="Pfam" id="PF13439"/>
    </source>
</evidence>
<evidence type="ECO:0000256" key="2">
    <source>
        <dbReference type="ARBA" id="ARBA00022679"/>
    </source>
</evidence>
<evidence type="ECO:0000256" key="1">
    <source>
        <dbReference type="ARBA" id="ARBA00022676"/>
    </source>
</evidence>
<evidence type="ECO:0000313" key="4">
    <source>
        <dbReference type="EMBL" id="NGN66374.1"/>
    </source>
</evidence>
<sequence>MKICFLINNGYGIGGTIRSTFNLAQALATQHEVEIVSVFRHRDAPAFALGGGVRLVPLVDLREDSPEYAGDEPEHQRRSAVFPAEDWLSPRYSRLTDRRIAAWLSGTDADVVFGTRPGLNVHLARQAPRRLIRIAQEHSTFEAHPAPLKRRLRRHYPSLDAITTVTQADAACYRSRLRLPGVRVAVVPNSVPA</sequence>
<dbReference type="RefSeq" id="WP_165239681.1">
    <property type="nucleotide sequence ID" value="NZ_JAAKZV010000093.1"/>
</dbReference>
<keyword evidence="2 4" id="KW-0808">Transferase</keyword>
<protein>
    <submittedName>
        <fullName evidence="4">Glycosyltransferase family 4 protein</fullName>
    </submittedName>
</protein>
<gene>
    <name evidence="4" type="ORF">G5C51_21045</name>
</gene>
<comment type="caution">
    <text evidence="4">The sequence shown here is derived from an EMBL/GenBank/DDBJ whole genome shotgun (WGS) entry which is preliminary data.</text>
</comment>
<accession>A0A6G4U2I7</accession>
<keyword evidence="5" id="KW-1185">Reference proteome</keyword>
<feature type="non-terminal residue" evidence="4">
    <location>
        <position position="193"/>
    </location>
</feature>
<dbReference type="Gene3D" id="3.40.50.2000">
    <property type="entry name" value="Glycogen Phosphorylase B"/>
    <property type="match status" value="1"/>
</dbReference>
<dbReference type="GO" id="GO:0016757">
    <property type="term" value="F:glycosyltransferase activity"/>
    <property type="evidence" value="ECO:0007669"/>
    <property type="project" value="UniProtKB-KW"/>
</dbReference>
<proteinExistence type="predicted"/>